<evidence type="ECO:0000256" key="5">
    <source>
        <dbReference type="ARBA" id="ARBA00023040"/>
    </source>
</evidence>
<dbReference type="InterPro" id="IPR017452">
    <property type="entry name" value="GPCR_Rhodpsn_7TM"/>
</dbReference>
<evidence type="ECO:0000256" key="3">
    <source>
        <dbReference type="ARBA" id="ARBA00022692"/>
    </source>
</evidence>
<organism evidence="11 12">
    <name type="scientific">Paragonimus westermani</name>
    <dbReference type="NCBI Taxonomy" id="34504"/>
    <lineage>
        <taxon>Eukaryota</taxon>
        <taxon>Metazoa</taxon>
        <taxon>Spiralia</taxon>
        <taxon>Lophotrochozoa</taxon>
        <taxon>Platyhelminthes</taxon>
        <taxon>Trematoda</taxon>
        <taxon>Digenea</taxon>
        <taxon>Plagiorchiida</taxon>
        <taxon>Troglotremata</taxon>
        <taxon>Troglotrematidae</taxon>
        <taxon>Paragonimus</taxon>
    </lineage>
</organism>
<keyword evidence="4 9" id="KW-1133">Transmembrane helix</keyword>
<dbReference type="GO" id="GO:0008528">
    <property type="term" value="F:G protein-coupled peptide receptor activity"/>
    <property type="evidence" value="ECO:0007669"/>
    <property type="project" value="TreeGrafter"/>
</dbReference>
<dbReference type="PANTHER" id="PTHR24230">
    <property type="entry name" value="G-PROTEIN COUPLED RECEPTOR"/>
    <property type="match status" value="1"/>
</dbReference>
<keyword evidence="2" id="KW-1003">Cell membrane</keyword>
<dbReference type="InterPro" id="IPR000276">
    <property type="entry name" value="GPCR_Rhodpsn"/>
</dbReference>
<keyword evidence="8" id="KW-0807">Transducer</keyword>
<evidence type="ECO:0000256" key="2">
    <source>
        <dbReference type="ARBA" id="ARBA00022475"/>
    </source>
</evidence>
<keyword evidence="5" id="KW-0297">G-protein coupled receptor</keyword>
<dbReference type="PROSITE" id="PS50262">
    <property type="entry name" value="G_PROTEIN_RECEP_F1_2"/>
    <property type="match status" value="1"/>
</dbReference>
<feature type="transmembrane region" description="Helical" evidence="9">
    <location>
        <begin position="118"/>
        <end position="136"/>
    </location>
</feature>
<comment type="caution">
    <text evidence="11">The sequence shown here is derived from an EMBL/GenBank/DDBJ whole genome shotgun (WGS) entry which is preliminary data.</text>
</comment>
<dbReference type="EMBL" id="QNGE01002871">
    <property type="protein sequence ID" value="KAA3674854.1"/>
    <property type="molecule type" value="Genomic_DNA"/>
</dbReference>
<dbReference type="GO" id="GO:0007218">
    <property type="term" value="P:neuropeptide signaling pathway"/>
    <property type="evidence" value="ECO:0007669"/>
    <property type="project" value="TreeGrafter"/>
</dbReference>
<feature type="transmembrane region" description="Helical" evidence="9">
    <location>
        <begin position="156"/>
        <end position="179"/>
    </location>
</feature>
<feature type="transmembrane region" description="Helical" evidence="9">
    <location>
        <begin position="64"/>
        <end position="85"/>
    </location>
</feature>
<dbReference type="GO" id="GO:0005886">
    <property type="term" value="C:plasma membrane"/>
    <property type="evidence" value="ECO:0007669"/>
    <property type="project" value="UniProtKB-SubCell"/>
</dbReference>
<comment type="subcellular location">
    <subcellularLocation>
        <location evidence="1">Cell membrane</location>
        <topology evidence="1">Multi-pass membrane protein</topology>
    </subcellularLocation>
</comment>
<evidence type="ECO:0000313" key="12">
    <source>
        <dbReference type="Proteomes" id="UP000324629"/>
    </source>
</evidence>
<evidence type="ECO:0000313" key="11">
    <source>
        <dbReference type="EMBL" id="KAA3674854.1"/>
    </source>
</evidence>
<evidence type="ECO:0000256" key="4">
    <source>
        <dbReference type="ARBA" id="ARBA00022989"/>
    </source>
</evidence>
<evidence type="ECO:0000256" key="9">
    <source>
        <dbReference type="SAM" id="Phobius"/>
    </source>
</evidence>
<sequence length="255" mass="28501">MTSTETETITNISISTPCGSHVQNTELAVNYFRAYINPILTVVGVLGNVTALYLFSTHRPWNRFAIYAMALAISDSLVLISNTFLDDFLGRGLYFLTDSKWIIKLDTYSVEACRTMELIGTWFVFTSGSLLVAFSLDRVACMCRPLQCRSNDGIRVALMVSILIALLGFALSLPQALLYQLVYRPPKMIVDPRLISRDLRNANASQLNVNDKLYVRSILIRTDSQPSSSYGHLICGISHRPPYVVIFKGLVKYAV</sequence>
<keyword evidence="12" id="KW-1185">Reference proteome</keyword>
<name>A0A5J4NHE0_9TREM</name>
<evidence type="ECO:0000256" key="7">
    <source>
        <dbReference type="ARBA" id="ARBA00023170"/>
    </source>
</evidence>
<gene>
    <name evidence="11" type="ORF">DEA37_0003603</name>
</gene>
<feature type="domain" description="G-protein coupled receptors family 1 profile" evidence="10">
    <location>
        <begin position="47"/>
        <end position="255"/>
    </location>
</feature>
<evidence type="ECO:0000259" key="10">
    <source>
        <dbReference type="PROSITE" id="PS50262"/>
    </source>
</evidence>
<proteinExistence type="predicted"/>
<evidence type="ECO:0000256" key="1">
    <source>
        <dbReference type="ARBA" id="ARBA00004651"/>
    </source>
</evidence>
<feature type="transmembrane region" description="Helical" evidence="9">
    <location>
        <begin position="35"/>
        <end position="55"/>
    </location>
</feature>
<dbReference type="Gene3D" id="1.20.1070.10">
    <property type="entry name" value="Rhodopsin 7-helix transmembrane proteins"/>
    <property type="match status" value="1"/>
</dbReference>
<keyword evidence="3 9" id="KW-0812">Transmembrane</keyword>
<dbReference type="Proteomes" id="UP000324629">
    <property type="component" value="Unassembled WGS sequence"/>
</dbReference>
<evidence type="ECO:0000256" key="8">
    <source>
        <dbReference type="ARBA" id="ARBA00023224"/>
    </source>
</evidence>
<evidence type="ECO:0000256" key="6">
    <source>
        <dbReference type="ARBA" id="ARBA00023136"/>
    </source>
</evidence>
<dbReference type="Pfam" id="PF00001">
    <property type="entry name" value="7tm_1"/>
    <property type="match status" value="1"/>
</dbReference>
<dbReference type="AlphaFoldDB" id="A0A5J4NHE0"/>
<accession>A0A5J4NHE0</accession>
<reference evidence="11 12" key="1">
    <citation type="journal article" date="2019" name="Gigascience">
        <title>Whole-genome sequence of the oriental lung fluke Paragonimus westermani.</title>
        <authorList>
            <person name="Oey H."/>
            <person name="Zakrzewski M."/>
            <person name="Narain K."/>
            <person name="Devi K.R."/>
            <person name="Agatsuma T."/>
            <person name="Nawaratna S."/>
            <person name="Gobert G.N."/>
            <person name="Jones M.K."/>
            <person name="Ragan M.A."/>
            <person name="McManus D.P."/>
            <person name="Krause L."/>
        </authorList>
    </citation>
    <scope>NUCLEOTIDE SEQUENCE [LARGE SCALE GENOMIC DNA]</scope>
    <source>
        <strain evidence="11 12">IND2009</strain>
    </source>
</reference>
<dbReference type="SUPFAM" id="SSF81321">
    <property type="entry name" value="Family A G protein-coupled receptor-like"/>
    <property type="match status" value="1"/>
</dbReference>
<keyword evidence="6 9" id="KW-0472">Membrane</keyword>
<protein>
    <recommendedName>
        <fullName evidence="10">G-protein coupled receptors family 1 profile domain-containing protein</fullName>
    </recommendedName>
</protein>
<keyword evidence="7" id="KW-0675">Receptor</keyword>